<keyword evidence="1" id="KW-0472">Membrane</keyword>
<evidence type="ECO:0008006" key="4">
    <source>
        <dbReference type="Google" id="ProtNLM"/>
    </source>
</evidence>
<keyword evidence="1" id="KW-1133">Transmembrane helix</keyword>
<organism evidence="2 3">
    <name type="scientific">Psychrobacter aestuarii</name>
    <dbReference type="NCBI Taxonomy" id="556327"/>
    <lineage>
        <taxon>Bacteria</taxon>
        <taxon>Pseudomonadati</taxon>
        <taxon>Pseudomonadota</taxon>
        <taxon>Gammaproteobacteria</taxon>
        <taxon>Moraxellales</taxon>
        <taxon>Moraxellaceae</taxon>
        <taxon>Psychrobacter</taxon>
    </lineage>
</organism>
<accession>A0ABN0VN30</accession>
<gene>
    <name evidence="2" type="ORF">GCM10009129_07170</name>
</gene>
<protein>
    <recommendedName>
        <fullName evidence="4">Prepilin-type N-terminal cleavage/methylation domain-containing protein</fullName>
    </recommendedName>
</protein>
<dbReference type="RefSeq" id="WP_227691407.1">
    <property type="nucleotide sequence ID" value="NZ_BAAAFR010000001.1"/>
</dbReference>
<reference evidence="2 3" key="1">
    <citation type="journal article" date="2019" name="Int. J. Syst. Evol. Microbiol.">
        <title>The Global Catalogue of Microorganisms (GCM) 10K type strain sequencing project: providing services to taxonomists for standard genome sequencing and annotation.</title>
        <authorList>
            <consortium name="The Broad Institute Genomics Platform"/>
            <consortium name="The Broad Institute Genome Sequencing Center for Infectious Disease"/>
            <person name="Wu L."/>
            <person name="Ma J."/>
        </authorList>
    </citation>
    <scope>NUCLEOTIDE SEQUENCE [LARGE SCALE GENOMIC DNA]</scope>
    <source>
        <strain evidence="2 3">JCM 16343</strain>
    </source>
</reference>
<sequence length="217" mass="23550">MYAARRPSIARQSPLATQAGFTLVEVVVVVVILAVFASVVGLSVGSSEARKNLAFYEHVTDTLDYVRLLSAERMQPMGMQLQNQQGQTVPVIVQLDNAYAAYQHTPQVQPPKNNMELSADISGRGLEDIKPTWQVTPDVHLPPLPEGVTLSVQSLETAANAAQGQTLQPWFTSGVPEVLWFGTGQAAPVTIEIRYNARLVGEVIRILPDGRVHVGAE</sequence>
<keyword evidence="1" id="KW-0812">Transmembrane</keyword>
<proteinExistence type="predicted"/>
<name>A0ABN0VN30_9GAMM</name>
<dbReference type="PROSITE" id="PS00409">
    <property type="entry name" value="PROKAR_NTER_METHYL"/>
    <property type="match status" value="1"/>
</dbReference>
<dbReference type="SUPFAM" id="SSF54523">
    <property type="entry name" value="Pili subunits"/>
    <property type="match status" value="1"/>
</dbReference>
<feature type="transmembrane region" description="Helical" evidence="1">
    <location>
        <begin position="21"/>
        <end position="44"/>
    </location>
</feature>
<evidence type="ECO:0000256" key="1">
    <source>
        <dbReference type="SAM" id="Phobius"/>
    </source>
</evidence>
<evidence type="ECO:0000313" key="2">
    <source>
        <dbReference type="EMBL" id="GAA0312398.1"/>
    </source>
</evidence>
<comment type="caution">
    <text evidence="2">The sequence shown here is derived from an EMBL/GenBank/DDBJ whole genome shotgun (WGS) entry which is preliminary data.</text>
</comment>
<dbReference type="Pfam" id="PF07963">
    <property type="entry name" value="N_methyl"/>
    <property type="match status" value="1"/>
</dbReference>
<dbReference type="EMBL" id="BAAAFR010000001">
    <property type="protein sequence ID" value="GAA0312398.1"/>
    <property type="molecule type" value="Genomic_DNA"/>
</dbReference>
<dbReference type="InterPro" id="IPR012902">
    <property type="entry name" value="N_methyl_site"/>
</dbReference>
<evidence type="ECO:0000313" key="3">
    <source>
        <dbReference type="Proteomes" id="UP001501787"/>
    </source>
</evidence>
<dbReference type="NCBIfam" id="TIGR02532">
    <property type="entry name" value="IV_pilin_GFxxxE"/>
    <property type="match status" value="1"/>
</dbReference>
<dbReference type="Proteomes" id="UP001501787">
    <property type="component" value="Unassembled WGS sequence"/>
</dbReference>
<dbReference type="InterPro" id="IPR045584">
    <property type="entry name" value="Pilin-like"/>
</dbReference>
<keyword evidence="3" id="KW-1185">Reference proteome</keyword>